<dbReference type="GO" id="GO:0009986">
    <property type="term" value="C:cell surface"/>
    <property type="evidence" value="ECO:0007669"/>
    <property type="project" value="UniProtKB-ARBA"/>
</dbReference>
<keyword evidence="5 9" id="KW-0472">Membrane</keyword>
<evidence type="ECO:0000256" key="2">
    <source>
        <dbReference type="ARBA" id="ARBA00008215"/>
    </source>
</evidence>
<dbReference type="GO" id="GO:0150077">
    <property type="term" value="P:regulation of neuroinflammatory response"/>
    <property type="evidence" value="ECO:0007669"/>
    <property type="project" value="InterPro"/>
</dbReference>
<dbReference type="InterPro" id="IPR013783">
    <property type="entry name" value="Ig-like_fold"/>
</dbReference>
<keyword evidence="6" id="KW-1015">Disulfide bond</keyword>
<comment type="subcellular location">
    <subcellularLocation>
        <location evidence="1">Membrane</location>
        <topology evidence="1">Single-pass membrane protein</topology>
    </subcellularLocation>
</comment>
<evidence type="ECO:0000256" key="5">
    <source>
        <dbReference type="ARBA" id="ARBA00023136"/>
    </source>
</evidence>
<gene>
    <name evidence="11" type="ORF">D5F01_LYC01605</name>
</gene>
<keyword evidence="7" id="KW-0675">Receptor</keyword>
<feature type="domain" description="Ig-like" evidence="10">
    <location>
        <begin position="65"/>
        <end position="137"/>
    </location>
</feature>
<evidence type="ECO:0000313" key="12">
    <source>
        <dbReference type="Proteomes" id="UP000424527"/>
    </source>
</evidence>
<dbReference type="InterPro" id="IPR013162">
    <property type="entry name" value="CD80_C2-set"/>
</dbReference>
<accession>A0A6G0J6X6</accession>
<evidence type="ECO:0000256" key="6">
    <source>
        <dbReference type="ARBA" id="ARBA00023157"/>
    </source>
</evidence>
<evidence type="ECO:0000256" key="8">
    <source>
        <dbReference type="ARBA" id="ARBA00023180"/>
    </source>
</evidence>
<evidence type="ECO:0000256" key="1">
    <source>
        <dbReference type="ARBA" id="ARBA00004167"/>
    </source>
</evidence>
<protein>
    <recommendedName>
        <fullName evidence="10">Ig-like domain-containing protein</fullName>
    </recommendedName>
</protein>
<dbReference type="Pfam" id="PF08205">
    <property type="entry name" value="C2-set_2"/>
    <property type="match status" value="1"/>
</dbReference>
<dbReference type="GO" id="GO:0016020">
    <property type="term" value="C:membrane"/>
    <property type="evidence" value="ECO:0007669"/>
    <property type="project" value="UniProtKB-SubCell"/>
</dbReference>
<keyword evidence="3 9" id="KW-0812">Transmembrane</keyword>
<dbReference type="InterPro" id="IPR040012">
    <property type="entry name" value="CD200R"/>
</dbReference>
<evidence type="ECO:0000256" key="3">
    <source>
        <dbReference type="ARBA" id="ARBA00022692"/>
    </source>
</evidence>
<comment type="similarity">
    <text evidence="2">Belongs to the CD200R family.</text>
</comment>
<dbReference type="Gene3D" id="2.60.40.10">
    <property type="entry name" value="Immunoglobulins"/>
    <property type="match status" value="1"/>
</dbReference>
<dbReference type="SUPFAM" id="SSF48726">
    <property type="entry name" value="Immunoglobulin"/>
    <property type="match status" value="1"/>
</dbReference>
<keyword evidence="8" id="KW-0325">Glycoprotein</keyword>
<reference evidence="11 12" key="1">
    <citation type="submission" date="2019-07" db="EMBL/GenBank/DDBJ databases">
        <title>Chromosome genome assembly for large yellow croaker.</title>
        <authorList>
            <person name="Xiao S."/>
        </authorList>
    </citation>
    <scope>NUCLEOTIDE SEQUENCE [LARGE SCALE GENOMIC DNA]</scope>
    <source>
        <strain evidence="11">JMULYC20181020</strain>
        <tissue evidence="11">Muscle</tissue>
    </source>
</reference>
<dbReference type="PANTHER" id="PTHR21462">
    <property type="entry name" value="CELL SURFACE GLYCOPROTEIN OX2 RECEPTOR PRECURSOR"/>
    <property type="match status" value="1"/>
</dbReference>
<evidence type="ECO:0000256" key="7">
    <source>
        <dbReference type="ARBA" id="ARBA00023170"/>
    </source>
</evidence>
<organism evidence="11 12">
    <name type="scientific">Larimichthys crocea</name>
    <name type="common">Large yellow croaker</name>
    <name type="synonym">Pseudosciaena crocea</name>
    <dbReference type="NCBI Taxonomy" id="215358"/>
    <lineage>
        <taxon>Eukaryota</taxon>
        <taxon>Metazoa</taxon>
        <taxon>Chordata</taxon>
        <taxon>Craniata</taxon>
        <taxon>Vertebrata</taxon>
        <taxon>Euteleostomi</taxon>
        <taxon>Actinopterygii</taxon>
        <taxon>Neopterygii</taxon>
        <taxon>Teleostei</taxon>
        <taxon>Neoteleostei</taxon>
        <taxon>Acanthomorphata</taxon>
        <taxon>Eupercaria</taxon>
        <taxon>Sciaenidae</taxon>
        <taxon>Larimichthys</taxon>
    </lineage>
</organism>
<name>A0A6G0J6X6_LARCR</name>
<dbReference type="AlphaFoldDB" id="A0A6G0J6X6"/>
<sequence>MSFSNDGQGEDLCNDGKSLRNSMKSRPYLHIPNFSNNDVGIYRCESAFKGGIENYEINVANTVRPTISAWLERENNKMVAVCTAERGKPAANISWSHTGNSPPVETLSESHGFFTAESRLELTEGVDVKNLSCAVSHPYWTEEQILVPKPQKGHMHLILRPIIIVSVLAVMPAVRHATIQICIGRMWKNVVTPLTLLQKLKFATCW</sequence>
<evidence type="ECO:0000259" key="10">
    <source>
        <dbReference type="PROSITE" id="PS50835"/>
    </source>
</evidence>
<dbReference type="EMBL" id="REGW02000002">
    <property type="protein sequence ID" value="KAE8299212.1"/>
    <property type="molecule type" value="Genomic_DNA"/>
</dbReference>
<dbReference type="PANTHER" id="PTHR21462:SF2">
    <property type="entry name" value="CELL SURFACE GLYCOPROTEIN CD200 RECEPTOR 2"/>
    <property type="match status" value="1"/>
</dbReference>
<evidence type="ECO:0000256" key="4">
    <source>
        <dbReference type="ARBA" id="ARBA00022989"/>
    </source>
</evidence>
<feature type="transmembrane region" description="Helical" evidence="9">
    <location>
        <begin position="157"/>
        <end position="174"/>
    </location>
</feature>
<evidence type="ECO:0000256" key="9">
    <source>
        <dbReference type="SAM" id="Phobius"/>
    </source>
</evidence>
<keyword evidence="12" id="KW-1185">Reference proteome</keyword>
<dbReference type="InterPro" id="IPR036179">
    <property type="entry name" value="Ig-like_dom_sf"/>
</dbReference>
<dbReference type="GO" id="GO:0038023">
    <property type="term" value="F:signaling receptor activity"/>
    <property type="evidence" value="ECO:0007669"/>
    <property type="project" value="InterPro"/>
</dbReference>
<evidence type="ECO:0000313" key="11">
    <source>
        <dbReference type="EMBL" id="KAE8299212.1"/>
    </source>
</evidence>
<dbReference type="PROSITE" id="PS50835">
    <property type="entry name" value="IG_LIKE"/>
    <property type="match status" value="1"/>
</dbReference>
<keyword evidence="4 9" id="KW-1133">Transmembrane helix</keyword>
<proteinExistence type="inferred from homology"/>
<dbReference type="InterPro" id="IPR007110">
    <property type="entry name" value="Ig-like_dom"/>
</dbReference>
<dbReference type="Proteomes" id="UP000424527">
    <property type="component" value="Unassembled WGS sequence"/>
</dbReference>
<comment type="caution">
    <text evidence="11">The sequence shown here is derived from an EMBL/GenBank/DDBJ whole genome shotgun (WGS) entry which is preliminary data.</text>
</comment>